<gene>
    <name evidence="3" type="ORF">KHQ06_26985</name>
</gene>
<feature type="transmembrane region" description="Helical" evidence="2">
    <location>
        <begin position="58"/>
        <end position="82"/>
    </location>
</feature>
<dbReference type="EMBL" id="CP074371">
    <property type="protein sequence ID" value="QVI19918.1"/>
    <property type="molecule type" value="Genomic_DNA"/>
</dbReference>
<evidence type="ECO:0000256" key="1">
    <source>
        <dbReference type="SAM" id="MobiDB-lite"/>
    </source>
</evidence>
<feature type="transmembrane region" description="Helical" evidence="2">
    <location>
        <begin position="88"/>
        <end position="109"/>
    </location>
</feature>
<dbReference type="RefSeq" id="WP_213555948.1">
    <property type="nucleotide sequence ID" value="NZ_JBHZDI010000177.1"/>
</dbReference>
<keyword evidence="4" id="KW-1185">Reference proteome</keyword>
<protein>
    <recommendedName>
        <fullName evidence="5">DUF1003 domain-containing protein</fullName>
    </recommendedName>
</protein>
<evidence type="ECO:0008006" key="5">
    <source>
        <dbReference type="Google" id="ProtNLM"/>
    </source>
</evidence>
<feature type="region of interest" description="Disordered" evidence="1">
    <location>
        <begin position="1"/>
        <end position="25"/>
    </location>
</feature>
<accession>A0ABX8CJ03</accession>
<name>A0ABX8CJ03_9NOCA</name>
<reference evidence="3 4" key="1">
    <citation type="submission" date="2021-04" db="EMBL/GenBank/DDBJ databases">
        <title>Nocardia tengchongensis.</title>
        <authorList>
            <person name="Zhuang k."/>
            <person name="Ran Y."/>
            <person name="Li W."/>
        </authorList>
    </citation>
    <scope>NUCLEOTIDE SEQUENCE [LARGE SCALE GENOMIC DNA]</scope>
    <source>
        <strain evidence="3 4">CFH S0057</strain>
    </source>
</reference>
<evidence type="ECO:0000313" key="3">
    <source>
        <dbReference type="EMBL" id="QVI19918.1"/>
    </source>
</evidence>
<organism evidence="3 4">
    <name type="scientific">Nocardia tengchongensis</name>
    <dbReference type="NCBI Taxonomy" id="2055889"/>
    <lineage>
        <taxon>Bacteria</taxon>
        <taxon>Bacillati</taxon>
        <taxon>Actinomycetota</taxon>
        <taxon>Actinomycetes</taxon>
        <taxon>Mycobacteriales</taxon>
        <taxon>Nocardiaceae</taxon>
        <taxon>Nocardia</taxon>
    </lineage>
</organism>
<evidence type="ECO:0000313" key="4">
    <source>
        <dbReference type="Proteomes" id="UP000683310"/>
    </source>
</evidence>
<evidence type="ECO:0000256" key="2">
    <source>
        <dbReference type="SAM" id="Phobius"/>
    </source>
</evidence>
<proteinExistence type="predicted"/>
<sequence>MPEPLHYSPHPRIAERKQAGPPKITDVATAPPDSAWYTRFNANLAVVITKGVGTMWCAYAFAALSFVSLPAAIGSGSPVILVSWISQTFLQLVLLSIIIVGQNILAAAADKRAEATYKDSDAILTTTLDIHRHLEQQDKQIRDLMQMIRDAQRSQES</sequence>
<keyword evidence="2" id="KW-0472">Membrane</keyword>
<keyword evidence="2" id="KW-1133">Transmembrane helix</keyword>
<keyword evidence="2" id="KW-0812">Transmembrane</keyword>
<dbReference type="Proteomes" id="UP000683310">
    <property type="component" value="Chromosome"/>
</dbReference>